<feature type="non-terminal residue" evidence="2">
    <location>
        <position position="1"/>
    </location>
</feature>
<evidence type="ECO:0000256" key="1">
    <source>
        <dbReference type="SAM" id="Coils"/>
    </source>
</evidence>
<feature type="coiled-coil region" evidence="1">
    <location>
        <begin position="7"/>
        <end position="34"/>
    </location>
</feature>
<proteinExistence type="predicted"/>
<dbReference type="EMBL" id="AAMJSY010000097">
    <property type="protein sequence ID" value="EDI0753630.1"/>
    <property type="molecule type" value="Genomic_DNA"/>
</dbReference>
<protein>
    <submittedName>
        <fullName evidence="2">SPI-2 type III secretion system chaperone SseA</fullName>
    </submittedName>
</protein>
<reference evidence="2" key="1">
    <citation type="submission" date="2018-07" db="EMBL/GenBank/DDBJ databases">
        <authorList>
            <person name="Ashton P.M."/>
            <person name="Dallman T."/>
            <person name="Nair S."/>
            <person name="De Pinna E."/>
            <person name="Peters T."/>
            <person name="Grant K."/>
        </authorList>
    </citation>
    <scope>NUCLEOTIDE SEQUENCE</scope>
    <source>
        <strain evidence="2">367482</strain>
    </source>
</reference>
<comment type="caution">
    <text evidence="2">The sequence shown here is derived from an EMBL/GenBank/DDBJ whole genome shotgun (WGS) entry which is preliminary data.</text>
</comment>
<gene>
    <name evidence="2" type="primary">sseA</name>
    <name evidence="2" type="ORF">CC877_22115</name>
</gene>
<accession>A0A636KI71</accession>
<name>A0A636KI71_SALET</name>
<dbReference type="AlphaFoldDB" id="A0A636KI71"/>
<sequence>QGVAGVNQEAEKDLKKIVSLFKQLEVRLKQLNAQAPVEIPSGKTKR</sequence>
<keyword evidence="1" id="KW-0175">Coiled coil</keyword>
<organism evidence="2">
    <name type="scientific">Salmonella enterica subsp. enterica serovar Uzaramo</name>
    <dbReference type="NCBI Taxonomy" id="2565147"/>
    <lineage>
        <taxon>Bacteria</taxon>
        <taxon>Pseudomonadati</taxon>
        <taxon>Pseudomonadota</taxon>
        <taxon>Gammaproteobacteria</taxon>
        <taxon>Enterobacterales</taxon>
        <taxon>Enterobacteriaceae</taxon>
        <taxon>Salmonella</taxon>
    </lineage>
</organism>
<evidence type="ECO:0000313" key="2">
    <source>
        <dbReference type="EMBL" id="EDI0753630.1"/>
    </source>
</evidence>